<evidence type="ECO:0000313" key="3">
    <source>
        <dbReference type="EMBL" id="GJT08736.1"/>
    </source>
</evidence>
<dbReference type="Gene3D" id="4.10.60.10">
    <property type="entry name" value="Zinc finger, CCHC-type"/>
    <property type="match status" value="1"/>
</dbReference>
<dbReference type="EMBL" id="BQNB010012854">
    <property type="protein sequence ID" value="GJT08736.1"/>
    <property type="molecule type" value="Genomic_DNA"/>
</dbReference>
<organism evidence="3 4">
    <name type="scientific">Tanacetum coccineum</name>
    <dbReference type="NCBI Taxonomy" id="301880"/>
    <lineage>
        <taxon>Eukaryota</taxon>
        <taxon>Viridiplantae</taxon>
        <taxon>Streptophyta</taxon>
        <taxon>Embryophyta</taxon>
        <taxon>Tracheophyta</taxon>
        <taxon>Spermatophyta</taxon>
        <taxon>Magnoliopsida</taxon>
        <taxon>eudicotyledons</taxon>
        <taxon>Gunneridae</taxon>
        <taxon>Pentapetalae</taxon>
        <taxon>asterids</taxon>
        <taxon>campanulids</taxon>
        <taxon>Asterales</taxon>
        <taxon>Asteraceae</taxon>
        <taxon>Asteroideae</taxon>
        <taxon>Anthemideae</taxon>
        <taxon>Anthemidinae</taxon>
        <taxon>Tanacetum</taxon>
    </lineage>
</organism>
<dbReference type="PROSITE" id="PS50158">
    <property type="entry name" value="ZF_CCHC"/>
    <property type="match status" value="1"/>
</dbReference>
<feature type="domain" description="CCHC-type" evidence="2">
    <location>
        <begin position="117"/>
        <end position="131"/>
    </location>
</feature>
<accession>A0ABQ5B1D0</accession>
<keyword evidence="1" id="KW-0862">Zinc</keyword>
<dbReference type="InterPro" id="IPR036875">
    <property type="entry name" value="Znf_CCHC_sf"/>
</dbReference>
<gene>
    <name evidence="3" type="ORF">Tco_0843198</name>
</gene>
<dbReference type="Proteomes" id="UP001151760">
    <property type="component" value="Unassembled WGS sequence"/>
</dbReference>
<protein>
    <recommendedName>
        <fullName evidence="2">CCHC-type domain-containing protein</fullName>
    </recommendedName>
</protein>
<comment type="caution">
    <text evidence="3">The sequence shown here is derived from an EMBL/GenBank/DDBJ whole genome shotgun (WGS) entry which is preliminary data.</text>
</comment>
<dbReference type="SMART" id="SM00343">
    <property type="entry name" value="ZnF_C2HC"/>
    <property type="match status" value="1"/>
</dbReference>
<reference evidence="3" key="2">
    <citation type="submission" date="2022-01" db="EMBL/GenBank/DDBJ databases">
        <authorList>
            <person name="Yamashiro T."/>
            <person name="Shiraishi A."/>
            <person name="Satake H."/>
            <person name="Nakayama K."/>
        </authorList>
    </citation>
    <scope>NUCLEOTIDE SEQUENCE</scope>
</reference>
<keyword evidence="1" id="KW-0479">Metal-binding</keyword>
<evidence type="ECO:0000256" key="1">
    <source>
        <dbReference type="PROSITE-ProRule" id="PRU00047"/>
    </source>
</evidence>
<evidence type="ECO:0000313" key="4">
    <source>
        <dbReference type="Proteomes" id="UP001151760"/>
    </source>
</evidence>
<dbReference type="SUPFAM" id="SSF57756">
    <property type="entry name" value="Retrovirus zinc finger-like domains"/>
    <property type="match status" value="1"/>
</dbReference>
<name>A0ABQ5B1D0_9ASTR</name>
<keyword evidence="1" id="KW-0863">Zinc-finger</keyword>
<sequence>MVFVSSSNNNTSSSSEAVNAAHGITTASTQINTAYSINIDNLSDVVICSFFTSQPNSPQLAHEDLQQIHPADIEEMDLRWQMAMLTIRARRFLKNTRRKLIVNGNKTISFEKSKVECYNCHKRRHFARECRAPRNQDNKKESSKRSVPVETYTSVALVSCDGFGWIWNGVWSDQADGRA</sequence>
<dbReference type="InterPro" id="IPR001878">
    <property type="entry name" value="Znf_CCHC"/>
</dbReference>
<reference evidence="3" key="1">
    <citation type="journal article" date="2022" name="Int. J. Mol. Sci.">
        <title>Draft Genome of Tanacetum Coccineum: Genomic Comparison of Closely Related Tanacetum-Family Plants.</title>
        <authorList>
            <person name="Yamashiro T."/>
            <person name="Shiraishi A."/>
            <person name="Nakayama K."/>
            <person name="Satake H."/>
        </authorList>
    </citation>
    <scope>NUCLEOTIDE SEQUENCE</scope>
</reference>
<keyword evidence="4" id="KW-1185">Reference proteome</keyword>
<evidence type="ECO:0000259" key="2">
    <source>
        <dbReference type="PROSITE" id="PS50158"/>
    </source>
</evidence>
<proteinExistence type="predicted"/>